<gene>
    <name evidence="1" type="ORF">SAMN05444273_1171</name>
</gene>
<dbReference type="AlphaFoldDB" id="A0A1M5EYB4"/>
<dbReference type="Proteomes" id="UP000184144">
    <property type="component" value="Unassembled WGS sequence"/>
</dbReference>
<accession>A0A1M5EYB4</accession>
<dbReference type="EMBL" id="FQUV01000017">
    <property type="protein sequence ID" value="SHF84136.1"/>
    <property type="molecule type" value="Genomic_DNA"/>
</dbReference>
<protein>
    <submittedName>
        <fullName evidence="1">Uncharacterized protein</fullName>
    </submittedName>
</protein>
<evidence type="ECO:0000313" key="1">
    <source>
        <dbReference type="EMBL" id="SHF84136.1"/>
    </source>
</evidence>
<keyword evidence="2" id="KW-1185">Reference proteome</keyword>
<proteinExistence type="predicted"/>
<organism evidence="1 2">
    <name type="scientific">Litoreibacter ascidiaceicola</name>
    <dbReference type="NCBI Taxonomy" id="1486859"/>
    <lineage>
        <taxon>Bacteria</taxon>
        <taxon>Pseudomonadati</taxon>
        <taxon>Pseudomonadota</taxon>
        <taxon>Alphaproteobacteria</taxon>
        <taxon>Rhodobacterales</taxon>
        <taxon>Roseobacteraceae</taxon>
        <taxon>Litoreibacter</taxon>
    </lineage>
</organism>
<evidence type="ECO:0000313" key="2">
    <source>
        <dbReference type="Proteomes" id="UP000184144"/>
    </source>
</evidence>
<name>A0A1M5EYB4_9RHOB</name>
<reference evidence="2" key="1">
    <citation type="submission" date="2016-11" db="EMBL/GenBank/DDBJ databases">
        <authorList>
            <person name="Varghese N."/>
            <person name="Submissions S."/>
        </authorList>
    </citation>
    <scope>NUCLEOTIDE SEQUENCE [LARGE SCALE GENOMIC DNA]</scope>
    <source>
        <strain evidence="2">DSM 100566</strain>
    </source>
</reference>
<sequence length="133" mass="15628">MVPVIIRKLESSKGAIHKLMAKAENEAAQRKLEWEESQKRWRHAEDQRRVAQARADSQKQLSEIMDRWASTVSVERFFLEAETRVEGLDGERKDKLLERLRLARSMLGTLDPLEYLEGWIAPDEIYKTKFDQD</sequence>
<dbReference type="STRING" id="1486859.SAMN05444273_1171"/>